<sequence length="346" mass="36535">MGSSFLLPLVVGFVGVVSAQSPVWGQCGGIGWAGTKTCVSGSACTVVNPYYSQCLPSSSAPTTTSASAPPPSSTPGSDVNFWFSFGDSYTQTGFDPSSTPPQVGNPLGNPPFPGFTATGGPNWIDFDTTTNNNSLVLTWNYAYGGATIDASLVQPFDPSVLSLTDQVNQFLNGAAKKPASAPWTSKNALFSIWIGINDIGNSWYLSGDRGAFSDTLLNAEFALYDVGARNFLFINVPPTDRSPLMTAGNSASSLATLKSIIDGFNSRLETKAEQFESNNTGVQTFLWDSNAAFGEILDNPTAFGFRDATTYGSGDGIFWGNNYHPSSAAHKFFGQDVADALEGTVW</sequence>
<dbReference type="SUPFAM" id="SSF57180">
    <property type="entry name" value="Cellulose-binding domain"/>
    <property type="match status" value="1"/>
</dbReference>
<dbReference type="CDD" id="cd01846">
    <property type="entry name" value="fatty_acyltransferase_like"/>
    <property type="match status" value="1"/>
</dbReference>
<protein>
    <recommendedName>
        <fullName evidence="3">CBM1 domain-containing protein</fullName>
    </recommendedName>
</protein>
<dbReference type="InterPro" id="IPR035971">
    <property type="entry name" value="CBD_sf"/>
</dbReference>
<name>A0ABR1K3L3_9AGAR</name>
<dbReference type="PROSITE" id="PS00562">
    <property type="entry name" value="CBM1_1"/>
    <property type="match status" value="1"/>
</dbReference>
<dbReference type="PANTHER" id="PTHR45642">
    <property type="entry name" value="GDSL ESTERASE/LIPASE EXL3"/>
    <property type="match status" value="1"/>
</dbReference>
<evidence type="ECO:0000259" key="3">
    <source>
        <dbReference type="PROSITE" id="PS51164"/>
    </source>
</evidence>
<evidence type="ECO:0000313" key="5">
    <source>
        <dbReference type="Proteomes" id="UP001498398"/>
    </source>
</evidence>
<dbReference type="Pfam" id="PF00734">
    <property type="entry name" value="CBM_1"/>
    <property type="match status" value="1"/>
</dbReference>
<organism evidence="4 5">
    <name type="scientific">Marasmiellus scandens</name>
    <dbReference type="NCBI Taxonomy" id="2682957"/>
    <lineage>
        <taxon>Eukaryota</taxon>
        <taxon>Fungi</taxon>
        <taxon>Dikarya</taxon>
        <taxon>Basidiomycota</taxon>
        <taxon>Agaricomycotina</taxon>
        <taxon>Agaricomycetes</taxon>
        <taxon>Agaricomycetidae</taxon>
        <taxon>Agaricales</taxon>
        <taxon>Marasmiineae</taxon>
        <taxon>Omphalotaceae</taxon>
        <taxon>Marasmiellus</taxon>
    </lineage>
</organism>
<feature type="signal peptide" evidence="2">
    <location>
        <begin position="1"/>
        <end position="19"/>
    </location>
</feature>
<keyword evidence="5" id="KW-1185">Reference proteome</keyword>
<dbReference type="Gene3D" id="3.40.50.1110">
    <property type="entry name" value="SGNH hydrolase"/>
    <property type="match status" value="1"/>
</dbReference>
<dbReference type="Proteomes" id="UP001498398">
    <property type="component" value="Unassembled WGS sequence"/>
</dbReference>
<dbReference type="EMBL" id="JBANRG010000001">
    <property type="protein sequence ID" value="KAK7472013.1"/>
    <property type="molecule type" value="Genomic_DNA"/>
</dbReference>
<reference evidence="4 5" key="1">
    <citation type="submission" date="2024-01" db="EMBL/GenBank/DDBJ databases">
        <title>A draft genome for the cacao thread blight pathogen Marasmiellus scandens.</title>
        <authorList>
            <person name="Baruah I.K."/>
            <person name="Leung J."/>
            <person name="Bukari Y."/>
            <person name="Amoako-Attah I."/>
            <person name="Meinhardt L.W."/>
            <person name="Bailey B.A."/>
            <person name="Cohen S.P."/>
        </authorList>
    </citation>
    <scope>NUCLEOTIDE SEQUENCE [LARGE SCALE GENOMIC DNA]</scope>
    <source>
        <strain evidence="4 5">GH-19</strain>
    </source>
</reference>
<dbReference type="InterPro" id="IPR001087">
    <property type="entry name" value="GDSL"/>
</dbReference>
<dbReference type="SMART" id="SM00236">
    <property type="entry name" value="fCBD"/>
    <property type="match status" value="1"/>
</dbReference>
<dbReference type="PANTHER" id="PTHR45642:SF139">
    <property type="entry name" value="SGNH HYDROLASE-TYPE ESTERASE DOMAIN-CONTAINING PROTEIN"/>
    <property type="match status" value="1"/>
</dbReference>
<evidence type="ECO:0000313" key="4">
    <source>
        <dbReference type="EMBL" id="KAK7472013.1"/>
    </source>
</evidence>
<feature type="chain" id="PRO_5045124343" description="CBM1 domain-containing protein" evidence="2">
    <location>
        <begin position="20"/>
        <end position="346"/>
    </location>
</feature>
<feature type="domain" description="CBM1" evidence="3">
    <location>
        <begin position="19"/>
        <end position="55"/>
    </location>
</feature>
<dbReference type="InterPro" id="IPR000254">
    <property type="entry name" value="CBD"/>
</dbReference>
<dbReference type="InterPro" id="IPR036514">
    <property type="entry name" value="SGNH_hydro_sf"/>
</dbReference>
<dbReference type="PROSITE" id="PS51164">
    <property type="entry name" value="CBM1_2"/>
    <property type="match status" value="1"/>
</dbReference>
<dbReference type="SUPFAM" id="SSF52266">
    <property type="entry name" value="SGNH hydrolase"/>
    <property type="match status" value="1"/>
</dbReference>
<proteinExistence type="predicted"/>
<evidence type="ECO:0000256" key="1">
    <source>
        <dbReference type="ARBA" id="ARBA00022729"/>
    </source>
</evidence>
<keyword evidence="1 2" id="KW-0732">Signal</keyword>
<evidence type="ECO:0000256" key="2">
    <source>
        <dbReference type="SAM" id="SignalP"/>
    </source>
</evidence>
<dbReference type="InterPro" id="IPR050592">
    <property type="entry name" value="GDSL_lipolytic_enzyme"/>
</dbReference>
<comment type="caution">
    <text evidence="4">The sequence shown here is derived from an EMBL/GenBank/DDBJ whole genome shotgun (WGS) entry which is preliminary data.</text>
</comment>
<dbReference type="Pfam" id="PF00657">
    <property type="entry name" value="Lipase_GDSL"/>
    <property type="match status" value="1"/>
</dbReference>
<accession>A0ABR1K3L3</accession>
<gene>
    <name evidence="4" type="ORF">VKT23_000120</name>
</gene>